<evidence type="ECO:0000256" key="4">
    <source>
        <dbReference type="SAM" id="Coils"/>
    </source>
</evidence>
<evidence type="ECO:0000313" key="9">
    <source>
        <dbReference type="EMBL" id="AOW07473.1"/>
    </source>
</evidence>
<evidence type="ECO:0000256" key="2">
    <source>
        <dbReference type="ARBA" id="ARBA00023054"/>
    </source>
</evidence>
<dbReference type="GO" id="GO:0017056">
    <property type="term" value="F:structural constituent of nuclear pore"/>
    <property type="evidence" value="ECO:0007669"/>
    <property type="project" value="TreeGrafter"/>
</dbReference>
<evidence type="ECO:0000259" key="7">
    <source>
        <dbReference type="Pfam" id="PF25481"/>
    </source>
</evidence>
<proteinExistence type="predicted"/>
<dbReference type="GO" id="GO:0006406">
    <property type="term" value="P:mRNA export from nucleus"/>
    <property type="evidence" value="ECO:0007669"/>
    <property type="project" value="TreeGrafter"/>
</dbReference>
<dbReference type="GO" id="GO:0006606">
    <property type="term" value="P:protein import into nucleus"/>
    <property type="evidence" value="ECO:0007669"/>
    <property type="project" value="InterPro"/>
</dbReference>
<comment type="subcellular location">
    <subcellularLocation>
        <location evidence="1">Nucleus</location>
    </subcellularLocation>
</comment>
<dbReference type="Pfam" id="PF25481">
    <property type="entry name" value="Nucleoprot-TPR"/>
    <property type="match status" value="1"/>
</dbReference>
<dbReference type="GO" id="GO:0005643">
    <property type="term" value="C:nuclear pore"/>
    <property type="evidence" value="ECO:0007669"/>
    <property type="project" value="TreeGrafter"/>
</dbReference>
<feature type="compositionally biased region" description="Polar residues" evidence="5">
    <location>
        <begin position="356"/>
        <end position="370"/>
    </location>
</feature>
<feature type="coiled-coil region" evidence="4">
    <location>
        <begin position="1107"/>
        <end position="1148"/>
    </location>
</feature>
<evidence type="ECO:0000313" key="10">
    <source>
        <dbReference type="Proteomes" id="UP000182444"/>
    </source>
</evidence>
<evidence type="ECO:0000259" key="8">
    <source>
        <dbReference type="Pfam" id="PF25785"/>
    </source>
</evidence>
<evidence type="ECO:0000256" key="1">
    <source>
        <dbReference type="ARBA" id="ARBA00004123"/>
    </source>
</evidence>
<dbReference type="GeneID" id="2908689"/>
<protein>
    <submittedName>
        <fullName evidence="9">Uncharacterized protein</fullName>
    </submittedName>
</protein>
<feature type="coiled-coil region" evidence="4">
    <location>
        <begin position="680"/>
        <end position="777"/>
    </location>
</feature>
<dbReference type="Pfam" id="PF07926">
    <property type="entry name" value="TPR_MLP1_2"/>
    <property type="match status" value="1"/>
</dbReference>
<dbReference type="EMBL" id="CP017558">
    <property type="protein sequence ID" value="AOW07473.1"/>
    <property type="molecule type" value="Genomic_DNA"/>
</dbReference>
<feature type="region of interest" description="Disordered" evidence="5">
    <location>
        <begin position="356"/>
        <end position="383"/>
    </location>
</feature>
<dbReference type="InterPro" id="IPR012929">
    <property type="entry name" value="Nucleoprot-TPR/MLP1-2_dom"/>
</dbReference>
<dbReference type="InterPro" id="IPR057577">
    <property type="entry name" value="Nucleoprot-TPR/MLP1_dom"/>
</dbReference>
<dbReference type="VEuPathDB" id="FungiDB:YALI0_F20526g"/>
<feature type="region of interest" description="Disordered" evidence="5">
    <location>
        <begin position="1483"/>
        <end position="1539"/>
    </location>
</feature>
<dbReference type="PANTHER" id="PTHR18898">
    <property type="entry name" value="NUCLEOPROTEIN TPR-RELATED"/>
    <property type="match status" value="1"/>
</dbReference>
<feature type="compositionally biased region" description="Polar residues" evidence="5">
    <location>
        <begin position="1891"/>
        <end position="1906"/>
    </location>
</feature>
<feature type="region of interest" description="Disordered" evidence="5">
    <location>
        <begin position="1323"/>
        <end position="1358"/>
    </location>
</feature>
<evidence type="ECO:0000256" key="3">
    <source>
        <dbReference type="ARBA" id="ARBA00023242"/>
    </source>
</evidence>
<gene>
    <name evidence="9" type="ORF">YALI1_F27237g</name>
</gene>
<feature type="coiled-coil region" evidence="4">
    <location>
        <begin position="1781"/>
        <end position="1813"/>
    </location>
</feature>
<feature type="coiled-coil region" evidence="4">
    <location>
        <begin position="413"/>
        <end position="517"/>
    </location>
</feature>
<feature type="domain" description="Nucleoprotein TPR/MLP1-2" evidence="6">
    <location>
        <begin position="1031"/>
        <end position="1158"/>
    </location>
</feature>
<dbReference type="PANTHER" id="PTHR18898:SF2">
    <property type="entry name" value="NUCLEOPROTEIN TPR"/>
    <property type="match status" value="1"/>
</dbReference>
<organism evidence="9 10">
    <name type="scientific">Yarrowia lipolytica</name>
    <name type="common">Candida lipolytica</name>
    <dbReference type="NCBI Taxonomy" id="4952"/>
    <lineage>
        <taxon>Eukaryota</taxon>
        <taxon>Fungi</taxon>
        <taxon>Dikarya</taxon>
        <taxon>Ascomycota</taxon>
        <taxon>Saccharomycotina</taxon>
        <taxon>Dipodascomycetes</taxon>
        <taxon>Dipodascales</taxon>
        <taxon>Dipodascales incertae sedis</taxon>
        <taxon>Yarrowia</taxon>
    </lineage>
</organism>
<dbReference type="OrthoDB" id="343070at2759"/>
<feature type="compositionally biased region" description="Low complexity" evidence="5">
    <location>
        <begin position="1515"/>
        <end position="1531"/>
    </location>
</feature>
<dbReference type="KEGG" id="yli:2908689"/>
<dbReference type="Pfam" id="PF25785">
    <property type="entry name" value="TPR"/>
    <property type="match status" value="1"/>
</dbReference>
<feature type="region of interest" description="Disordered" evidence="5">
    <location>
        <begin position="1816"/>
        <end position="1939"/>
    </location>
</feature>
<dbReference type="Gene3D" id="1.20.120.330">
    <property type="entry name" value="Nucleotidyltransferases domain 2"/>
    <property type="match status" value="1"/>
</dbReference>
<feature type="domain" description="Nucleoprotein TPR/MPL1" evidence="7">
    <location>
        <begin position="190"/>
        <end position="263"/>
    </location>
</feature>
<name>A0A1D8NPE3_YARLL</name>
<dbReference type="VEuPathDB" id="FungiDB:YALI1_F27237g"/>
<feature type="coiled-coil region" evidence="4">
    <location>
        <begin position="1179"/>
        <end position="1225"/>
    </location>
</feature>
<dbReference type="Proteomes" id="UP000182444">
    <property type="component" value="Chromosome 1F"/>
</dbReference>
<evidence type="ECO:0000259" key="6">
    <source>
        <dbReference type="Pfam" id="PF07926"/>
    </source>
</evidence>
<feature type="domain" description="NUA/TPR/MLP1-2-like" evidence="8">
    <location>
        <begin position="484"/>
        <end position="588"/>
    </location>
</feature>
<keyword evidence="3" id="KW-0539">Nucleus</keyword>
<evidence type="ECO:0000256" key="5">
    <source>
        <dbReference type="SAM" id="MobiDB-lite"/>
    </source>
</evidence>
<feature type="compositionally biased region" description="Gly residues" evidence="5">
    <location>
        <begin position="1851"/>
        <end position="1860"/>
    </location>
</feature>
<feature type="region of interest" description="Disordered" evidence="5">
    <location>
        <begin position="1667"/>
        <end position="1688"/>
    </location>
</feature>
<dbReference type="RefSeq" id="XP_505667.2">
    <property type="nucleotide sequence ID" value="XM_505667.3"/>
</dbReference>
<feature type="coiled-coil region" evidence="4">
    <location>
        <begin position="824"/>
        <end position="1060"/>
    </location>
</feature>
<sequence>MDENMTDATKSPSQPSSVDMTFVANFFDLDEATVQQLPHGLSHKLASQAQQFELLKSEKMMAEVNFEQSTHSLNSKLKTIKSQLAQAKENEDELSSEIATLKAEAKSFEEAKESMASASERSGAVVESLRSDIALLENEKRRLLESLESRGGDFVSLRADLEAAQAKNGEHRRVIVELEAQVQKEHAAVLQARFKEEQLKQETQQLKKSNAWLDEELKTKQEEHSSFRRDKAQLVARLQAEVEQTAAERDGLRASLDTARSSNNTVSAKVDELLTRNKQLQDAAALAEENFRREMSAQKRLAELYEKSASDAKARVNELENGGNVKLRAAVEEERAKSASLEAKLEAVEKQLQEIHGSSSTSSFANGTPAPSTPLRGGLIPGGGNGTPFSPSAKIVSELNRGGISLVQLYADYQDVCKRLEKERSRNDELQSDFDRLLEEMEQHTPAILAERDECKRLEGELVQLSVQLQEVSESREKLAAGTEKAEVTARDGQREIKLLQQQLGDASRQIQHLLVQQKMREGNSGPLTVAEREALNGMLSGELDVSDTDKVISERLVVFADIIGMQKQNERLLKISRELGQKLEAKESETRDKMANVESAAIQEAHDALESVVGDMERLQSRFEAVSRERDMFRRIAGDKENGGVGANNNAVTVTSSSASDGSLEAEWNAYRTETNATIKSLNTQITSLSDERHSLQINLSKAESQCVLLGERLQNLKTNSETTRQEREQLRQRVEQLQEAATRQEIRTQAATEDVVSARSTCDQLRGEVSNLQAEKRVWKSIEQRITKDNSELMDEKTRLNGVIAQMQVTESERSMQEGESRKRLVSQLEALEQSKSSTEKQLEEARGELKKVSDRRDIEQVQYQERVDALNKETGVAREHLAVAKAEVSSLKERNASLESQVISLTQQVAVLQQQNEGDEATQLGRLKSELVSAQNELSTAKSELAAANAQVEQFKGLAQAAEEGLDNMVASHDEYKKSIEAQLETQTKSVAGLEEQNKVLSEELKLAQGEIDVLQRQEGEHISAVVNEKKALLSQIESLKAETSTLSSQTAELKNQLQETAVNCATYQSNYETELVKHAEAANSLTALRSQFNEVKTQIAVSAAEAKSAKDQLESASDSWETQKTALEGEVAKLKSRVDDVISQNNLLLDSLETRKSGGDTSGESTTTNTDVVTYLRQEKEIIETQHELAIQENKRLQARLDHVSVSLDEARSDLERLKASINDGAKSESARQELADKMEQLSVFRESNKTLRMECEASNKEVSRLQATISTLEAKLEPFENQLSDREAEIEAQKGEISLLKEDNERWKARTQQILQRHERVDPAELESAKKDLKTKETELESAKKDLETKETELEEVKKTLEATKSRLDRLKEEASRKLKHAQQAKNAAQQELVTAQAALAEAQKAGSAGSEAHTAEVETLQQQVQKLTADLEQATAKAYETQTQLDAANAQVAEGQSKLEAATAQINESQSKLHAASAELNKAKEEAATTASEFASYKTKAESNTNAAEAPTEPVVQQPVVQPAQSEDLSNELTSARAEIEALKKEVDSARSAAATVAAEAATTKENDGEGTTTTVVADASTETAPTVATSAATQAELEAMSQKIAALEKELAQKEEELKNAPVPEAVKAQIVSLEEKVTQLETEKKTVETELAQVREELKQAQETATKTSVEGAPQSPPSDEAYRLQVKEELLASIQKDHEEEIQRLRAQWQAPLDDWKTRIRKQANDKVKEKIDAINAEWKGKMDALSTECEEKLKQKDAEINQSNPEFQERLKAEIESARNSERKMAEMRQKLLSSKVAKLEAELKSQSEGGLAGVPTAPASSISVPGMAARPQSRIPGPTIRGGRGGRGGLLQPQRPSIVRPGSIPVPVAGVNPFVPGSVPGSTTAPAAESTFNNSGVPPGAPTGPGGGSAKRPLSGEQPDAQKKRRDD</sequence>
<dbReference type="InterPro" id="IPR057974">
    <property type="entry name" value="NUA/TPR/MLP1-2-like_dom"/>
</dbReference>
<reference evidence="9 10" key="1">
    <citation type="journal article" date="2016" name="PLoS ONE">
        <title>Sequence Assembly of Yarrowia lipolytica Strain W29/CLIB89 Shows Transposable Element Diversity.</title>
        <authorList>
            <person name="Magnan C."/>
            <person name="Yu J."/>
            <person name="Chang I."/>
            <person name="Jahn E."/>
            <person name="Kanomata Y."/>
            <person name="Wu J."/>
            <person name="Zeller M."/>
            <person name="Oakes M."/>
            <person name="Baldi P."/>
            <person name="Sandmeyer S."/>
        </authorList>
    </citation>
    <scope>NUCLEOTIDE SEQUENCE [LARGE SCALE GENOMIC DNA]</scope>
    <source>
        <strain evidence="10">CLIB89(W29)</strain>
    </source>
</reference>
<dbReference type="eggNOG" id="KOG4674">
    <property type="taxonomic scope" value="Eukaryota"/>
</dbReference>
<accession>A0A1D8NPE3</accession>
<keyword evidence="2 4" id="KW-0175">Coiled coil</keyword>